<keyword evidence="1" id="KW-0812">Transmembrane</keyword>
<proteinExistence type="predicted"/>
<evidence type="ECO:0008006" key="4">
    <source>
        <dbReference type="Google" id="ProtNLM"/>
    </source>
</evidence>
<keyword evidence="1" id="KW-0472">Membrane</keyword>
<feature type="transmembrane region" description="Helical" evidence="1">
    <location>
        <begin position="47"/>
        <end position="69"/>
    </location>
</feature>
<name>A0A246BTF8_9DEIO</name>
<dbReference type="EMBL" id="NHMK01000003">
    <property type="protein sequence ID" value="OWL98969.1"/>
    <property type="molecule type" value="Genomic_DNA"/>
</dbReference>
<gene>
    <name evidence="2" type="ORF">CBQ26_00485</name>
</gene>
<protein>
    <recommendedName>
        <fullName evidence="4">Holin</fullName>
    </recommendedName>
</protein>
<evidence type="ECO:0000313" key="3">
    <source>
        <dbReference type="Proteomes" id="UP000197208"/>
    </source>
</evidence>
<dbReference type="RefSeq" id="WP_088246662.1">
    <property type="nucleotide sequence ID" value="NZ_NHMK01000003.1"/>
</dbReference>
<organism evidence="2 3">
    <name type="scientific">Deinococcus indicus</name>
    <dbReference type="NCBI Taxonomy" id="223556"/>
    <lineage>
        <taxon>Bacteria</taxon>
        <taxon>Thermotogati</taxon>
        <taxon>Deinococcota</taxon>
        <taxon>Deinococci</taxon>
        <taxon>Deinococcales</taxon>
        <taxon>Deinococcaceae</taxon>
        <taxon>Deinococcus</taxon>
    </lineage>
</organism>
<sequence>MNAQLTQAGIPPELVTAVIAYLAPRLVGPLTAVAKRWLKTTGPSTRMVAKILTVLVVVALGFATGAYTLDLRGVGNAVVAAALAYLKATGDYERDVNVQVKATRKSGADAPTDAAPTVTIERGA</sequence>
<evidence type="ECO:0000313" key="2">
    <source>
        <dbReference type="EMBL" id="OWL98969.1"/>
    </source>
</evidence>
<reference evidence="2 3" key="1">
    <citation type="submission" date="2017-05" db="EMBL/GenBank/DDBJ databases">
        <title>De novo genome assembly of Deniococcus indicus strain DR1.</title>
        <authorList>
            <person name="Chauhan D."/>
            <person name="Yennamalli R.M."/>
            <person name="Priyadarshini R."/>
        </authorList>
    </citation>
    <scope>NUCLEOTIDE SEQUENCE [LARGE SCALE GENOMIC DNA]</scope>
    <source>
        <strain evidence="2 3">DR1</strain>
    </source>
</reference>
<evidence type="ECO:0000256" key="1">
    <source>
        <dbReference type="SAM" id="Phobius"/>
    </source>
</evidence>
<dbReference type="AlphaFoldDB" id="A0A246BTF8"/>
<comment type="caution">
    <text evidence="2">The sequence shown here is derived from an EMBL/GenBank/DDBJ whole genome shotgun (WGS) entry which is preliminary data.</text>
</comment>
<keyword evidence="3" id="KW-1185">Reference proteome</keyword>
<feature type="transmembrane region" description="Helical" evidence="1">
    <location>
        <begin position="14"/>
        <end position="35"/>
    </location>
</feature>
<dbReference type="Proteomes" id="UP000197208">
    <property type="component" value="Unassembled WGS sequence"/>
</dbReference>
<accession>A0A246BTF8</accession>
<keyword evidence="1" id="KW-1133">Transmembrane helix</keyword>